<gene>
    <name evidence="19" type="ORF">SAMN04489711_1292</name>
</gene>
<dbReference type="Pfam" id="PF00593">
    <property type="entry name" value="TonB_dep_Rec_b-barrel"/>
    <property type="match status" value="1"/>
</dbReference>
<evidence type="ECO:0000256" key="5">
    <source>
        <dbReference type="ARBA" id="ARBA00022496"/>
    </source>
</evidence>
<dbReference type="OrthoDB" id="8732650at2"/>
<dbReference type="STRING" id="1177982.SAMN04489711_1292"/>
<dbReference type="InterPro" id="IPR012910">
    <property type="entry name" value="Plug_dom"/>
</dbReference>
<feature type="signal peptide" evidence="17">
    <location>
        <begin position="1"/>
        <end position="47"/>
    </location>
</feature>
<keyword evidence="12" id="KW-0675">Receptor</keyword>
<dbReference type="Gene3D" id="2.170.130.10">
    <property type="entry name" value="TonB-dependent receptor, plug domain"/>
    <property type="match status" value="1"/>
</dbReference>
<reference evidence="20" key="1">
    <citation type="submission" date="2016-10" db="EMBL/GenBank/DDBJ databases">
        <authorList>
            <person name="Varghese N."/>
            <person name="Submissions S."/>
        </authorList>
    </citation>
    <scope>NUCLEOTIDE SEQUENCE [LARGE SCALE GENOMIC DNA]</scope>
    <source>
        <strain evidence="20">DSM 27981</strain>
    </source>
</reference>
<dbReference type="Gene3D" id="2.40.170.20">
    <property type="entry name" value="TonB-dependent receptor, beta-barrel domain"/>
    <property type="match status" value="1"/>
</dbReference>
<evidence type="ECO:0000256" key="11">
    <source>
        <dbReference type="ARBA" id="ARBA00023136"/>
    </source>
</evidence>
<evidence type="ECO:0000256" key="2">
    <source>
        <dbReference type="ARBA" id="ARBA00009810"/>
    </source>
</evidence>
<feature type="chain" id="PRO_5011635440" evidence="17">
    <location>
        <begin position="48"/>
        <end position="825"/>
    </location>
</feature>
<name>A0A1I2HP31_9BURK</name>
<dbReference type="GO" id="GO:0009279">
    <property type="term" value="C:cell outer membrane"/>
    <property type="evidence" value="ECO:0007669"/>
    <property type="project" value="UniProtKB-SubCell"/>
</dbReference>
<keyword evidence="8" id="KW-0408">Iron</keyword>
<evidence type="ECO:0000256" key="17">
    <source>
        <dbReference type="SAM" id="SignalP"/>
    </source>
</evidence>
<evidence type="ECO:0000256" key="3">
    <source>
        <dbReference type="ARBA" id="ARBA00022448"/>
    </source>
</evidence>
<dbReference type="InterPro" id="IPR036942">
    <property type="entry name" value="Beta-barrel_TonB_sf"/>
</dbReference>
<evidence type="ECO:0000256" key="8">
    <source>
        <dbReference type="ARBA" id="ARBA00023004"/>
    </source>
</evidence>
<dbReference type="PROSITE" id="PS52016">
    <property type="entry name" value="TONB_DEPENDENT_REC_3"/>
    <property type="match status" value="1"/>
</dbReference>
<keyword evidence="7 17" id="KW-0732">Signal</keyword>
<dbReference type="Pfam" id="PF07660">
    <property type="entry name" value="STN"/>
    <property type="match status" value="1"/>
</dbReference>
<evidence type="ECO:0000313" key="19">
    <source>
        <dbReference type="EMBL" id="SFF32105.1"/>
    </source>
</evidence>
<sequence length="825" mass="87390">MTAPAAATTTTSIAPHPPHAPAPWLAAPLLCAGLALGCALAAPAAQAQPGRTASADAPRQRYAIAPGPLGAALNRLGRESGTLISFSPQLTDGLSSPGVSGEHSVAQALAALLAGTPLQAVPAADGSYTLRPMATATERPAAGATLGEVRVTASAPLTPDDLPAPYAGGQVARGGRLGLLGQTDVMDAPLHITSYTAQALADRQVSTLGEALSADPSVRSAAPSGDVADAFFIRGFAIGDNNIGEVAFDGLYGVAPNYRLLTDYAERVEVLKGPAAMVYGMSPNSGVGGGINVVPKRATEDLTRLRADYGTRSQVGGHVDVARRLGEGRRFGVRFNGSWRDGRTPLDHQRREATLGALALDYTSDRTQVTLDLIDQREDVDAPTRRPSLAAGLAVPPAPDARRNITQRWEWYDSTERSALLKARHDLNAQWSLFGSLGAARSEVDRLFNTPTITNAAGDTRVTPTRARFDVRRQVAEAGLRGRFSTGGVAHQATLQWSRYEDRYRMGSVAGTAYTSNLYAPIERPAQDVAAPGAVPMRSANVLQGLALADTLSLWDDRLLVTLGLRRQQVDSDNFDATGVRTGTYGQSATTPMAGVVVKPWQGVSIYANYIEGLSKGDTAPSSAVNAGEVFAPYRSRQQEVGVKFDHGRLITTASVFQIRRPSGLLVANRFTVDGEQRNRGLELTVQGEPATGWRLYGGATWIDAELTRTASAATQGRTAVGVPRAQFMLNAEHDLGAIPGLTLTGALTHTRSQFADQANLQRLPAWTTVDLGLRWRTALAGRTTTWRATVRNATGHDYWAGASTWGTLLQGAPRSVLVSATMDF</sequence>
<evidence type="ECO:0000256" key="7">
    <source>
        <dbReference type="ARBA" id="ARBA00022729"/>
    </source>
</evidence>
<dbReference type="InterPro" id="IPR000531">
    <property type="entry name" value="Beta-barrel_TonB"/>
</dbReference>
<dbReference type="RefSeq" id="WP_092942507.1">
    <property type="nucleotide sequence ID" value="NZ_FONX01000029.1"/>
</dbReference>
<evidence type="ECO:0000313" key="20">
    <source>
        <dbReference type="Proteomes" id="UP000199119"/>
    </source>
</evidence>
<proteinExistence type="inferred from homology"/>
<feature type="domain" description="Secretin/TonB short N-terminal" evidence="18">
    <location>
        <begin position="82"/>
        <end position="133"/>
    </location>
</feature>
<keyword evidence="10 16" id="KW-0798">TonB box</keyword>
<evidence type="ECO:0000256" key="10">
    <source>
        <dbReference type="ARBA" id="ARBA00023077"/>
    </source>
</evidence>
<feature type="short sequence motif" description="TonB C-terminal box" evidence="15">
    <location>
        <begin position="808"/>
        <end position="825"/>
    </location>
</feature>
<evidence type="ECO:0000256" key="4">
    <source>
        <dbReference type="ARBA" id="ARBA00022452"/>
    </source>
</evidence>
<dbReference type="InterPro" id="IPR010917">
    <property type="entry name" value="TonB_rcpt_CS"/>
</dbReference>
<keyword evidence="3 14" id="KW-0813">Transport</keyword>
<evidence type="ECO:0000256" key="6">
    <source>
        <dbReference type="ARBA" id="ARBA00022692"/>
    </source>
</evidence>
<dbReference type="GO" id="GO:0015891">
    <property type="term" value="P:siderophore transport"/>
    <property type="evidence" value="ECO:0007669"/>
    <property type="project" value="InterPro"/>
</dbReference>
<evidence type="ECO:0000256" key="16">
    <source>
        <dbReference type="RuleBase" id="RU003357"/>
    </source>
</evidence>
<dbReference type="InterPro" id="IPR011662">
    <property type="entry name" value="Secretin/TonB_short_N"/>
</dbReference>
<evidence type="ECO:0000259" key="18">
    <source>
        <dbReference type="SMART" id="SM00965"/>
    </source>
</evidence>
<accession>A0A1I2HP31</accession>
<dbReference type="PANTHER" id="PTHR32552">
    <property type="entry name" value="FERRICHROME IRON RECEPTOR-RELATED"/>
    <property type="match status" value="1"/>
</dbReference>
<dbReference type="InterPro" id="IPR039426">
    <property type="entry name" value="TonB-dep_rcpt-like"/>
</dbReference>
<dbReference type="CDD" id="cd01347">
    <property type="entry name" value="ligand_gated_channel"/>
    <property type="match status" value="1"/>
</dbReference>
<protein>
    <submittedName>
        <fullName evidence="19">Iron complex outermembrane recepter protein</fullName>
    </submittedName>
</protein>
<dbReference type="Gene3D" id="3.55.50.30">
    <property type="match status" value="1"/>
</dbReference>
<keyword evidence="20" id="KW-1185">Reference proteome</keyword>
<dbReference type="GO" id="GO:0015344">
    <property type="term" value="F:siderophore uptake transmembrane transporter activity"/>
    <property type="evidence" value="ECO:0007669"/>
    <property type="project" value="TreeGrafter"/>
</dbReference>
<dbReference type="EMBL" id="FONX01000029">
    <property type="protein sequence ID" value="SFF32105.1"/>
    <property type="molecule type" value="Genomic_DNA"/>
</dbReference>
<evidence type="ECO:0000256" key="9">
    <source>
        <dbReference type="ARBA" id="ARBA00023065"/>
    </source>
</evidence>
<comment type="subcellular location">
    <subcellularLocation>
        <location evidence="1 14">Cell outer membrane</location>
        <topology evidence="1 14">Multi-pass membrane protein</topology>
    </subcellularLocation>
</comment>
<organism evidence="19 20">
    <name type="scientific">Paracidovorax wautersii</name>
    <dbReference type="NCBI Taxonomy" id="1177982"/>
    <lineage>
        <taxon>Bacteria</taxon>
        <taxon>Pseudomonadati</taxon>
        <taxon>Pseudomonadota</taxon>
        <taxon>Betaproteobacteria</taxon>
        <taxon>Burkholderiales</taxon>
        <taxon>Comamonadaceae</taxon>
        <taxon>Paracidovorax</taxon>
    </lineage>
</organism>
<dbReference type="InterPro" id="IPR010105">
    <property type="entry name" value="TonB_sidphr_rcpt"/>
</dbReference>
<evidence type="ECO:0000256" key="1">
    <source>
        <dbReference type="ARBA" id="ARBA00004571"/>
    </source>
</evidence>
<dbReference type="Pfam" id="PF07715">
    <property type="entry name" value="Plug"/>
    <property type="match status" value="1"/>
</dbReference>
<dbReference type="PANTHER" id="PTHR32552:SF82">
    <property type="entry name" value="FCUA PROTEIN"/>
    <property type="match status" value="1"/>
</dbReference>
<evidence type="ECO:0000256" key="12">
    <source>
        <dbReference type="ARBA" id="ARBA00023170"/>
    </source>
</evidence>
<dbReference type="NCBIfam" id="TIGR01783">
    <property type="entry name" value="TonB-siderophor"/>
    <property type="match status" value="1"/>
</dbReference>
<keyword evidence="4 14" id="KW-1134">Transmembrane beta strand</keyword>
<dbReference type="PROSITE" id="PS01156">
    <property type="entry name" value="TONB_DEPENDENT_REC_2"/>
    <property type="match status" value="1"/>
</dbReference>
<dbReference type="InterPro" id="IPR037066">
    <property type="entry name" value="Plug_dom_sf"/>
</dbReference>
<keyword evidence="11 14" id="KW-0472">Membrane</keyword>
<evidence type="ECO:0000256" key="15">
    <source>
        <dbReference type="PROSITE-ProRule" id="PRU10144"/>
    </source>
</evidence>
<dbReference type="SUPFAM" id="SSF56935">
    <property type="entry name" value="Porins"/>
    <property type="match status" value="1"/>
</dbReference>
<keyword evidence="13 14" id="KW-0998">Cell outer membrane</keyword>
<comment type="similarity">
    <text evidence="2 14 16">Belongs to the TonB-dependent receptor family.</text>
</comment>
<dbReference type="Proteomes" id="UP000199119">
    <property type="component" value="Unassembled WGS sequence"/>
</dbReference>
<keyword evidence="6 14" id="KW-0812">Transmembrane</keyword>
<dbReference type="SMART" id="SM00965">
    <property type="entry name" value="STN"/>
    <property type="match status" value="1"/>
</dbReference>
<dbReference type="GO" id="GO:0038023">
    <property type="term" value="F:signaling receptor activity"/>
    <property type="evidence" value="ECO:0007669"/>
    <property type="project" value="InterPro"/>
</dbReference>
<keyword evidence="9" id="KW-0406">Ion transport</keyword>
<evidence type="ECO:0000256" key="13">
    <source>
        <dbReference type="ARBA" id="ARBA00023237"/>
    </source>
</evidence>
<evidence type="ECO:0000256" key="14">
    <source>
        <dbReference type="PROSITE-ProRule" id="PRU01360"/>
    </source>
</evidence>
<dbReference type="AlphaFoldDB" id="A0A1I2HP31"/>
<keyword evidence="5" id="KW-0410">Iron transport</keyword>